<sequence length="285" mass="30399">MKPIMERRNVVIRLAIAFFALSTVAAWSEPGSVASDWHEGFNNKARLVAGRATRDQEPGLYAGVDVAMPEGWKTYWKSPGDAGGVPPDFDWQGSDNLASATVLYPAPHRLHDKAGDVVGYKNGGVLFPVLVTPKDASKPVTLHGKVSYGVCKDICIPAEAELQLVIPPDVGTSDELSKVLTQVPGEKPRPGIDPALAAWRLDQSSGKPKLVLDVETAAPPTADAFVEGPGGIYVPLPKRIKDDAGKAVFEVDLTDGVDIKDLKGKPLKVTMIDGKGQSETTITLE</sequence>
<dbReference type="Pfam" id="PF11412">
    <property type="entry name" value="DsbD_N"/>
    <property type="match status" value="1"/>
</dbReference>
<feature type="chain" id="PRO_5011533727" evidence="1">
    <location>
        <begin position="26"/>
        <end position="285"/>
    </location>
</feature>
<evidence type="ECO:0000259" key="2">
    <source>
        <dbReference type="Pfam" id="PF11412"/>
    </source>
</evidence>
<dbReference type="STRING" id="51670.SAMN04488557_2872"/>
<reference evidence="4" key="1">
    <citation type="submission" date="2016-10" db="EMBL/GenBank/DDBJ databases">
        <authorList>
            <person name="Varghese N."/>
            <person name="Submissions S."/>
        </authorList>
    </citation>
    <scope>NUCLEOTIDE SEQUENCE [LARGE SCALE GENOMIC DNA]</scope>
    <source>
        <strain evidence="4">DSM 1565</strain>
    </source>
</reference>
<dbReference type="EMBL" id="FPCH01000003">
    <property type="protein sequence ID" value="SFV36887.1"/>
    <property type="molecule type" value="Genomic_DNA"/>
</dbReference>
<feature type="signal peptide" evidence="1">
    <location>
        <begin position="1"/>
        <end position="25"/>
    </location>
</feature>
<evidence type="ECO:0000313" key="3">
    <source>
        <dbReference type="EMBL" id="SFV36887.1"/>
    </source>
</evidence>
<evidence type="ECO:0000313" key="4">
    <source>
        <dbReference type="Proteomes" id="UP000199423"/>
    </source>
</evidence>
<keyword evidence="4" id="KW-1185">Reference proteome</keyword>
<evidence type="ECO:0000256" key="1">
    <source>
        <dbReference type="SAM" id="SignalP"/>
    </source>
</evidence>
<keyword evidence="1" id="KW-0732">Signal</keyword>
<gene>
    <name evidence="3" type="ORF">SAMN04488557_2872</name>
</gene>
<feature type="domain" description="Thiol:disulfide interchange protein DsbD N-terminal" evidence="2">
    <location>
        <begin position="62"/>
        <end position="165"/>
    </location>
</feature>
<dbReference type="Proteomes" id="UP000199423">
    <property type="component" value="Unassembled WGS sequence"/>
</dbReference>
<accession>A0A1I7NQD0</accession>
<protein>
    <submittedName>
        <fullName evidence="3">Thiol-disulfide interchange protein, contains DsbC and DsbD domains</fullName>
    </submittedName>
</protein>
<name>A0A1I7NQD0_9HYPH</name>
<organism evidence="3 4">
    <name type="scientific">Hyphomicrobium facile</name>
    <dbReference type="NCBI Taxonomy" id="51670"/>
    <lineage>
        <taxon>Bacteria</taxon>
        <taxon>Pseudomonadati</taxon>
        <taxon>Pseudomonadota</taxon>
        <taxon>Alphaproteobacteria</taxon>
        <taxon>Hyphomicrobiales</taxon>
        <taxon>Hyphomicrobiaceae</taxon>
        <taxon>Hyphomicrobium</taxon>
    </lineage>
</organism>
<dbReference type="AlphaFoldDB" id="A0A1I7NQD0"/>
<dbReference type="InterPro" id="IPR028250">
    <property type="entry name" value="DsbDN"/>
</dbReference>
<proteinExistence type="predicted"/>